<dbReference type="AlphaFoldDB" id="A0A0P7V348"/>
<keyword evidence="7 9" id="KW-0234">DNA repair</keyword>
<dbReference type="EMBL" id="JARO02000959">
    <property type="protein sequence ID" value="KPP76882.1"/>
    <property type="molecule type" value="Genomic_DNA"/>
</dbReference>
<dbReference type="GO" id="GO:0006310">
    <property type="term" value="P:DNA recombination"/>
    <property type="evidence" value="ECO:0007669"/>
    <property type="project" value="UniProtKB-UniRule"/>
</dbReference>
<dbReference type="Pfam" id="PF15412">
    <property type="entry name" value="Nse4-Nse3_bdg"/>
    <property type="match status" value="1"/>
</dbReference>
<evidence type="ECO:0000256" key="7">
    <source>
        <dbReference type="ARBA" id="ARBA00023204"/>
    </source>
</evidence>
<evidence type="ECO:0000256" key="6">
    <source>
        <dbReference type="ARBA" id="ARBA00023172"/>
    </source>
</evidence>
<keyword evidence="6 9" id="KW-0233">DNA recombination</keyword>
<dbReference type="InterPro" id="IPR029225">
    <property type="entry name" value="Nse4_Nse3-bd"/>
</dbReference>
<dbReference type="GO" id="GO:0000781">
    <property type="term" value="C:chromosome, telomeric region"/>
    <property type="evidence" value="ECO:0007669"/>
    <property type="project" value="UniProtKB-SubCell"/>
</dbReference>
<evidence type="ECO:0000256" key="4">
    <source>
        <dbReference type="ARBA" id="ARBA00022763"/>
    </source>
</evidence>
<feature type="region of interest" description="Disordered" evidence="10">
    <location>
        <begin position="1"/>
        <end position="56"/>
    </location>
</feature>
<evidence type="ECO:0000256" key="2">
    <source>
        <dbReference type="ARBA" id="ARBA00004574"/>
    </source>
</evidence>
<evidence type="ECO:0000259" key="12">
    <source>
        <dbReference type="Pfam" id="PF15412"/>
    </source>
</evidence>
<evidence type="ECO:0000256" key="10">
    <source>
        <dbReference type="SAM" id="MobiDB-lite"/>
    </source>
</evidence>
<evidence type="ECO:0000256" key="8">
    <source>
        <dbReference type="ARBA" id="ARBA00023242"/>
    </source>
</evidence>
<sequence>MSETRRRTNRGPLENPEAQRNGVAGHSGDTGDEDEDAPRAAGSSGMTEEDDDDPAERRQLRHQYRELINSVQQNREDILSPTNNKLTEVLEEANRLFVNGNAGILSYTISQLCSCFLLVSFSLRCLCFSTREAALDAQFLVLATDLGKEKANQLHADGSAFDPSAYAEHLNNERLISLVLEYFQLSFMGLNRLEEAEDSDEEGASSGYLPQDAWRKLAKRAENCFRTTPSFHFMLGSFLAEPPPPRQRVERQRRAPVKEAKRIMPTQLKKMEESHQEATEKEVERILGYLQSYHTDDPTSPISYYEFVTDPTSFSRTVENIFHVSFLIRDGMAKIYQDRDKLPCIGTKDMSSPVPEGEAEGSSSRQQCVISISPRSWKEIIEVFGIKEPMISAPNSATFAGSQ</sequence>
<comment type="similarity">
    <text evidence="3 9">Belongs to the NSE4 family.</text>
</comment>
<evidence type="ECO:0000256" key="3">
    <source>
        <dbReference type="ARBA" id="ARBA00008997"/>
    </source>
</evidence>
<evidence type="ECO:0000256" key="5">
    <source>
        <dbReference type="ARBA" id="ARBA00022895"/>
    </source>
</evidence>
<dbReference type="InterPro" id="IPR027786">
    <property type="entry name" value="Nse4/EID"/>
</dbReference>
<protein>
    <recommendedName>
        <fullName evidence="9">Non-structural maintenance of chromosomes element 4</fullName>
    </recommendedName>
</protein>
<evidence type="ECO:0000259" key="11">
    <source>
        <dbReference type="Pfam" id="PF08743"/>
    </source>
</evidence>
<feature type="domain" description="Nse4/EID protein Nse3/MAGE-binding" evidence="12">
    <location>
        <begin position="136"/>
        <end position="170"/>
    </location>
</feature>
<keyword evidence="5" id="KW-0158">Chromosome</keyword>
<keyword evidence="5" id="KW-0779">Telomere</keyword>
<accession>A0A0P7V348</accession>
<dbReference type="STRING" id="113540.ENSSFOP00015005206"/>
<dbReference type="PANTHER" id="PTHR16140:SF0">
    <property type="entry name" value="NON-STRUCTURAL MAINTENANCE OF CHROMOSOMES ELEMENT 4"/>
    <property type="match status" value="1"/>
</dbReference>
<dbReference type="Pfam" id="PF08743">
    <property type="entry name" value="Nse4_C"/>
    <property type="match status" value="1"/>
</dbReference>
<proteinExistence type="inferred from homology"/>
<evidence type="ECO:0000313" key="13">
    <source>
        <dbReference type="EMBL" id="KPP76882.1"/>
    </source>
</evidence>
<comment type="subunit">
    <text evidence="9">Component of the SMC5-SMC6 complex.</text>
</comment>
<dbReference type="InterPro" id="IPR014854">
    <property type="entry name" value="Nse4_C"/>
</dbReference>
<feature type="domain" description="Non-structural maintenance of chromosome element 4 C-terminal" evidence="11">
    <location>
        <begin position="301"/>
        <end position="391"/>
    </location>
</feature>
<evidence type="ECO:0000256" key="9">
    <source>
        <dbReference type="RuleBase" id="RU365071"/>
    </source>
</evidence>
<dbReference type="GO" id="GO:0030915">
    <property type="term" value="C:Smc5-Smc6 complex"/>
    <property type="evidence" value="ECO:0007669"/>
    <property type="project" value="UniProtKB-UniRule"/>
</dbReference>
<name>A0A0P7V348_SCLFO</name>
<keyword evidence="4 9" id="KW-0227">DNA damage</keyword>
<keyword evidence="8 9" id="KW-0539">Nucleus</keyword>
<dbReference type="Proteomes" id="UP000034805">
    <property type="component" value="Unassembled WGS sequence"/>
</dbReference>
<dbReference type="PANTHER" id="PTHR16140">
    <property type="entry name" value="NON-STRUCTURAL MAINTENANCE OF CHROMOSOMES ELEMENT 4"/>
    <property type="match status" value="1"/>
</dbReference>
<comment type="subcellular location">
    <subcellularLocation>
        <location evidence="2">Chromosome</location>
        <location evidence="2">Telomere</location>
    </subcellularLocation>
    <subcellularLocation>
        <location evidence="1 9">Nucleus</location>
    </subcellularLocation>
</comment>
<dbReference type="GO" id="GO:0005634">
    <property type="term" value="C:nucleus"/>
    <property type="evidence" value="ECO:0007669"/>
    <property type="project" value="UniProtKB-SubCell"/>
</dbReference>
<gene>
    <name evidence="13" type="ORF">Z043_103733</name>
</gene>
<reference evidence="13 14" key="1">
    <citation type="submission" date="2015-08" db="EMBL/GenBank/DDBJ databases">
        <title>The genome of the Asian arowana (Scleropages formosus).</title>
        <authorList>
            <person name="Tan M.H."/>
            <person name="Gan H.M."/>
            <person name="Croft L.J."/>
            <person name="Austin C.M."/>
        </authorList>
    </citation>
    <scope>NUCLEOTIDE SEQUENCE [LARGE SCALE GENOMIC DNA]</scope>
    <source>
        <strain evidence="13">Aro1</strain>
    </source>
</reference>
<organism evidence="13 14">
    <name type="scientific">Scleropages formosus</name>
    <name type="common">Asian bonytongue</name>
    <name type="synonym">Osteoglossum formosum</name>
    <dbReference type="NCBI Taxonomy" id="113540"/>
    <lineage>
        <taxon>Eukaryota</taxon>
        <taxon>Metazoa</taxon>
        <taxon>Chordata</taxon>
        <taxon>Craniata</taxon>
        <taxon>Vertebrata</taxon>
        <taxon>Euteleostomi</taxon>
        <taxon>Actinopterygii</taxon>
        <taxon>Neopterygii</taxon>
        <taxon>Teleostei</taxon>
        <taxon>Osteoglossocephala</taxon>
        <taxon>Osteoglossomorpha</taxon>
        <taxon>Osteoglossiformes</taxon>
        <taxon>Osteoglossidae</taxon>
        <taxon>Scleropages</taxon>
    </lineage>
</organism>
<evidence type="ECO:0000313" key="14">
    <source>
        <dbReference type="Proteomes" id="UP000034805"/>
    </source>
</evidence>
<comment type="caution">
    <text evidence="13">The sequence shown here is derived from an EMBL/GenBank/DDBJ whole genome shotgun (WGS) entry which is preliminary data.</text>
</comment>
<comment type="function">
    <text evidence="9">Component of the SMC5-SMC6 complex, that promotes sister chromatid alignment after DNA damage and facilitates double-stranded DNA breaks (DSBs) repair via homologous recombination between sister chromatids.</text>
</comment>
<evidence type="ECO:0000256" key="1">
    <source>
        <dbReference type="ARBA" id="ARBA00004123"/>
    </source>
</evidence>
<dbReference type="GO" id="GO:0006281">
    <property type="term" value="P:DNA repair"/>
    <property type="evidence" value="ECO:0007669"/>
    <property type="project" value="UniProtKB-UniRule"/>
</dbReference>